<name>A0ABR9XH11_9SPHI</name>
<feature type="signal peptide" evidence="1">
    <location>
        <begin position="1"/>
        <end position="23"/>
    </location>
</feature>
<evidence type="ECO:0000313" key="3">
    <source>
        <dbReference type="Proteomes" id="UP000632774"/>
    </source>
</evidence>
<comment type="caution">
    <text evidence="2">The sequence shown here is derived from an EMBL/GenBank/DDBJ whole genome shotgun (WGS) entry which is preliminary data.</text>
</comment>
<dbReference type="Proteomes" id="UP000632774">
    <property type="component" value="Unassembled WGS sequence"/>
</dbReference>
<accession>A0ABR9XH11</accession>
<organism evidence="2 3">
    <name type="scientific">Mucilaginibacter boryungensis</name>
    <dbReference type="NCBI Taxonomy" id="768480"/>
    <lineage>
        <taxon>Bacteria</taxon>
        <taxon>Pseudomonadati</taxon>
        <taxon>Bacteroidota</taxon>
        <taxon>Sphingobacteriia</taxon>
        <taxon>Sphingobacteriales</taxon>
        <taxon>Sphingobacteriaceae</taxon>
        <taxon>Mucilaginibacter</taxon>
    </lineage>
</organism>
<dbReference type="RefSeq" id="WP_194105853.1">
    <property type="nucleotide sequence ID" value="NZ_JADFFM010000001.1"/>
</dbReference>
<keyword evidence="1" id="KW-0732">Signal</keyword>
<keyword evidence="3" id="KW-1185">Reference proteome</keyword>
<reference evidence="2 3" key="1">
    <citation type="submission" date="2020-10" db="EMBL/GenBank/DDBJ databases">
        <title>Mucilaginibacter mali sp. nov., isolated from rhizosphere soil of apple orchard.</title>
        <authorList>
            <person name="Lee J.-S."/>
            <person name="Kim H.S."/>
            <person name="Kim J.-S."/>
        </authorList>
    </citation>
    <scope>NUCLEOTIDE SEQUENCE [LARGE SCALE GENOMIC DNA]</scope>
    <source>
        <strain evidence="2 3">KCTC 23157</strain>
    </source>
</reference>
<sequence length="140" mass="15472">MKNILYLLIAVALLTSCIKNSDADATPQINDTYDIDNVYGQWLLTTINDKAAGTSISPTDENLVVFSTAGTVKYYTNSALTSQDTFTIIQGKSIYTIERTYQLSYGSTTLKRSVLIAKKDTLLLADEVANGKSYLYTHHK</sequence>
<dbReference type="EMBL" id="JADFFM010000001">
    <property type="protein sequence ID" value="MBE9666500.1"/>
    <property type="molecule type" value="Genomic_DNA"/>
</dbReference>
<dbReference type="PROSITE" id="PS51257">
    <property type="entry name" value="PROKAR_LIPOPROTEIN"/>
    <property type="match status" value="1"/>
</dbReference>
<evidence type="ECO:0000313" key="2">
    <source>
        <dbReference type="EMBL" id="MBE9666500.1"/>
    </source>
</evidence>
<feature type="chain" id="PRO_5047014691" description="Lipocalin-like protein" evidence="1">
    <location>
        <begin position="24"/>
        <end position="140"/>
    </location>
</feature>
<protein>
    <recommendedName>
        <fullName evidence="4">Lipocalin-like protein</fullName>
    </recommendedName>
</protein>
<proteinExistence type="predicted"/>
<evidence type="ECO:0008006" key="4">
    <source>
        <dbReference type="Google" id="ProtNLM"/>
    </source>
</evidence>
<evidence type="ECO:0000256" key="1">
    <source>
        <dbReference type="SAM" id="SignalP"/>
    </source>
</evidence>
<gene>
    <name evidence="2" type="ORF">IRJ18_09025</name>
</gene>